<reference evidence="1" key="1">
    <citation type="journal article" date="2023" name="G3 (Bethesda)">
        <title>Whole genome assemblies of Zophobas morio and Tenebrio molitor.</title>
        <authorList>
            <person name="Kaur S."/>
            <person name="Stinson S.A."/>
            <person name="diCenzo G.C."/>
        </authorList>
    </citation>
    <scope>NUCLEOTIDE SEQUENCE</scope>
    <source>
        <strain evidence="1">QUZm001</strain>
    </source>
</reference>
<proteinExistence type="predicted"/>
<protein>
    <submittedName>
        <fullName evidence="1">Uncharacterized protein</fullName>
    </submittedName>
</protein>
<accession>A0AA38MGV6</accession>
<evidence type="ECO:0000313" key="1">
    <source>
        <dbReference type="EMBL" id="KAJ3656017.1"/>
    </source>
</evidence>
<evidence type="ECO:0000313" key="2">
    <source>
        <dbReference type="Proteomes" id="UP001168821"/>
    </source>
</evidence>
<dbReference type="Proteomes" id="UP001168821">
    <property type="component" value="Unassembled WGS sequence"/>
</dbReference>
<dbReference type="EMBL" id="JALNTZ010000004">
    <property type="protein sequence ID" value="KAJ3656017.1"/>
    <property type="molecule type" value="Genomic_DNA"/>
</dbReference>
<organism evidence="1 2">
    <name type="scientific">Zophobas morio</name>
    <dbReference type="NCBI Taxonomy" id="2755281"/>
    <lineage>
        <taxon>Eukaryota</taxon>
        <taxon>Metazoa</taxon>
        <taxon>Ecdysozoa</taxon>
        <taxon>Arthropoda</taxon>
        <taxon>Hexapoda</taxon>
        <taxon>Insecta</taxon>
        <taxon>Pterygota</taxon>
        <taxon>Neoptera</taxon>
        <taxon>Endopterygota</taxon>
        <taxon>Coleoptera</taxon>
        <taxon>Polyphaga</taxon>
        <taxon>Cucujiformia</taxon>
        <taxon>Tenebrionidae</taxon>
        <taxon>Zophobas</taxon>
    </lineage>
</organism>
<sequence>MNRVVNKRLHLHVRYNHSSIILLNRKCAFEQIKKVNNRVETVHKGVVWAQLRGLLLYFGHMKRRNIKDECFIWHLKVPKWCIIIKSVEMTQKFIICEDLTCNSKITTCVTVVSGALVSLVYQMTALIQSAFPLPSSHTDL</sequence>
<comment type="caution">
    <text evidence="1">The sequence shown here is derived from an EMBL/GenBank/DDBJ whole genome shotgun (WGS) entry which is preliminary data.</text>
</comment>
<name>A0AA38MGV6_9CUCU</name>
<dbReference type="AlphaFoldDB" id="A0AA38MGV6"/>
<keyword evidence="2" id="KW-1185">Reference proteome</keyword>
<gene>
    <name evidence="1" type="ORF">Zmor_015122</name>
</gene>